<dbReference type="Proteomes" id="UP001492380">
    <property type="component" value="Unassembled WGS sequence"/>
</dbReference>
<reference evidence="3 4" key="1">
    <citation type="submission" date="2024-04" db="EMBL/GenBank/DDBJ databases">
        <title>Phyllosticta paracitricarpa is synonymous to the EU quarantine fungus P. citricarpa based on phylogenomic analyses.</title>
        <authorList>
            <consortium name="Lawrence Berkeley National Laboratory"/>
            <person name="Van Ingen-Buijs V.A."/>
            <person name="Van Westerhoven A.C."/>
            <person name="Haridas S."/>
            <person name="Skiadas P."/>
            <person name="Martin F."/>
            <person name="Groenewald J.Z."/>
            <person name="Crous P.W."/>
            <person name="Seidl M.F."/>
        </authorList>
    </citation>
    <scope>NUCLEOTIDE SEQUENCE [LARGE SCALE GENOMIC DNA]</scope>
    <source>
        <strain evidence="3 4">CBS 123374</strain>
    </source>
</reference>
<accession>A0ABR1YRH3</accession>
<feature type="compositionally biased region" description="Basic and acidic residues" evidence="1">
    <location>
        <begin position="85"/>
        <end position="96"/>
    </location>
</feature>
<evidence type="ECO:0000259" key="2">
    <source>
        <dbReference type="Pfam" id="PF20253"/>
    </source>
</evidence>
<name>A0ABR1YRH3_9PEZI</name>
<feature type="domain" description="DUF6604" evidence="2">
    <location>
        <begin position="12"/>
        <end position="341"/>
    </location>
</feature>
<feature type="region of interest" description="Disordered" evidence="1">
    <location>
        <begin position="34"/>
        <end position="151"/>
    </location>
</feature>
<sequence length="908" mass="104566">MFPKALRSVYFQYKEDTDAVASWLAVTARSCGYSGDLLDKSEDVPASQTEPPSQTSDGKAKDNRESSDSCVESEPSQRPNGNVKHPRESSEPHEQSEPSQRSNGKTKHSRESSEPHANSKAKDVRESSGPHANGKTRHPRESSEPRAQSLKPYKIISTRAFPILAKFIAESTPPVTAPPLFVHTLDRAIALRKKFADTGSRITSFRKTFATENHQHFVSALEEVREIIGERVAADVEDSTSPPPESSDGLDAKLPSEESEEFLDASDIAVESDLEYKADQFEDPEELDLAFKLLAEDFANIRNTVTKLWKRYTNGTMRIIAPALATNTAIDIARRLELDITQVLEKHGGFEKVYNERWLQICQRRGKSWEHREQSGDEINFELYKDADKFMFPTYLTMRAFLPLVQSDPKSTCFNKTGTWGEIDRNSNWNTMRARKKFQSDKALLMEILTASTALIRLGDPKGLTAEDEFIRGLRTMIETGKICFWNILSAQILLDIHHCLRKDIDRPFWNLHQVGLHLKCSVENNRKEFKDIGHARWNQSKNRPFTEIWEMVVRFIHNDDLRNTMLRSGNEAFEEHFILKNNPVFCGLFQYALQMRFHVVSIDFVNAYGVILATRHLYNTFKHEKLLSREWEDMRKLERLQRDQPAFKSKPPANKRDHWESYIALHTGDPSTRVPRSFYRMFQHETTLVQDGLKYQADLARLFMHRYCDGSGRVDFTPDELKKILLETATYEEAKGVKRSVKVWGQKMYMSGMMGKLERKEMPGRAQLIRRLTVPELLERFASSLDAETGLYELNFNYLHLHSICWGMLQSLSRFDREIHRRFGDRHEFLGYEFELAGLVGFYMLDFNEEPPESELCYAKSIGRDVSRLHLLSAAVWEGALGSTDVGRLQTQVLEREFNLWAESDCQ</sequence>
<keyword evidence="4" id="KW-1185">Reference proteome</keyword>
<comment type="caution">
    <text evidence="3">The sequence shown here is derived from an EMBL/GenBank/DDBJ whole genome shotgun (WGS) entry which is preliminary data.</text>
</comment>
<dbReference type="EMBL" id="JBBWRZ010000004">
    <property type="protein sequence ID" value="KAK8237586.1"/>
    <property type="molecule type" value="Genomic_DNA"/>
</dbReference>
<feature type="region of interest" description="Disordered" evidence="1">
    <location>
        <begin position="233"/>
        <end position="256"/>
    </location>
</feature>
<dbReference type="Pfam" id="PF20253">
    <property type="entry name" value="DUF6604"/>
    <property type="match status" value="1"/>
</dbReference>
<protein>
    <recommendedName>
        <fullName evidence="2">DUF6604 domain-containing protein</fullName>
    </recommendedName>
</protein>
<feature type="compositionally biased region" description="Polar residues" evidence="1">
    <location>
        <begin position="46"/>
        <end position="57"/>
    </location>
</feature>
<feature type="compositionally biased region" description="Basic and acidic residues" evidence="1">
    <location>
        <begin position="58"/>
        <end position="67"/>
    </location>
</feature>
<dbReference type="PANTHER" id="PTHR38795">
    <property type="entry name" value="DUF6604 DOMAIN-CONTAINING PROTEIN"/>
    <property type="match status" value="1"/>
</dbReference>
<dbReference type="InterPro" id="IPR046539">
    <property type="entry name" value="DUF6604"/>
</dbReference>
<evidence type="ECO:0000313" key="3">
    <source>
        <dbReference type="EMBL" id="KAK8237586.1"/>
    </source>
</evidence>
<dbReference type="PANTHER" id="PTHR38795:SF1">
    <property type="entry name" value="DUF6604 DOMAIN-CONTAINING PROTEIN"/>
    <property type="match status" value="1"/>
</dbReference>
<organism evidence="3 4">
    <name type="scientific">Phyllosticta capitalensis</name>
    <dbReference type="NCBI Taxonomy" id="121624"/>
    <lineage>
        <taxon>Eukaryota</taxon>
        <taxon>Fungi</taxon>
        <taxon>Dikarya</taxon>
        <taxon>Ascomycota</taxon>
        <taxon>Pezizomycotina</taxon>
        <taxon>Dothideomycetes</taxon>
        <taxon>Dothideomycetes incertae sedis</taxon>
        <taxon>Botryosphaeriales</taxon>
        <taxon>Phyllostictaceae</taxon>
        <taxon>Phyllosticta</taxon>
    </lineage>
</organism>
<feature type="compositionally biased region" description="Polar residues" evidence="1">
    <location>
        <begin position="68"/>
        <end position="80"/>
    </location>
</feature>
<gene>
    <name evidence="3" type="ORF">HDK90DRAFT_464452</name>
</gene>
<evidence type="ECO:0000256" key="1">
    <source>
        <dbReference type="SAM" id="MobiDB-lite"/>
    </source>
</evidence>
<evidence type="ECO:0000313" key="4">
    <source>
        <dbReference type="Proteomes" id="UP001492380"/>
    </source>
</evidence>
<proteinExistence type="predicted"/>